<dbReference type="GO" id="GO:0005744">
    <property type="term" value="C:TIM23 mitochondrial import inner membrane translocase complex"/>
    <property type="evidence" value="ECO:0007669"/>
    <property type="project" value="UniProtKB-UniRule"/>
</dbReference>
<dbReference type="Gene3D" id="3.40.50.1000">
    <property type="entry name" value="HAD superfamily/HAD-like"/>
    <property type="match status" value="1"/>
</dbReference>
<dbReference type="Proteomes" id="UP000504610">
    <property type="component" value="Chromosome 4"/>
</dbReference>
<dbReference type="GO" id="GO:0015031">
    <property type="term" value="P:protein transport"/>
    <property type="evidence" value="ECO:0007669"/>
    <property type="project" value="UniProtKB-KW"/>
</dbReference>
<dbReference type="OrthoDB" id="1711508at2759"/>
<sequence length="241" mass="27447">MAEEKSKKSFVLAYDSDDDEYASEKDSEQTELSLILDKLSLGSKKEKKLLILSPNGLLLHRVHMQNLRRKPENRSPDATCGPNLVYKRPFAGEFMKFCLERFEVGIWSSANELDQKHSTNSGFKTLENSDKPMFFKDLSKVFQKFKEFSASNTILIDPEPYKALINPENTGVFPVTYVPTNKNDDFLDPEGKFCSYLDDLANASDVQAYIKENTFGQPKIDSSHLDWSFYRKVSKIVSGLA</sequence>
<dbReference type="PANTHER" id="PTHR12210">
    <property type="entry name" value="DULLARD PROTEIN PHOSPHATASE"/>
    <property type="match status" value="1"/>
</dbReference>
<evidence type="ECO:0000313" key="4">
    <source>
        <dbReference type="RefSeq" id="XP_018479914.1"/>
    </source>
</evidence>
<dbReference type="InterPro" id="IPR023214">
    <property type="entry name" value="HAD_sf"/>
</dbReference>
<dbReference type="KEGG" id="rsz:108850972"/>
<dbReference type="Pfam" id="PF03031">
    <property type="entry name" value="NIF"/>
    <property type="match status" value="1"/>
</dbReference>
<dbReference type="SMART" id="SM00577">
    <property type="entry name" value="CPDc"/>
    <property type="match status" value="1"/>
</dbReference>
<protein>
    <recommendedName>
        <fullName evidence="1">Mitochondrial import inner membrane translocase subunit TIM50</fullName>
    </recommendedName>
</protein>
<dbReference type="InterPro" id="IPR050365">
    <property type="entry name" value="TIM50"/>
</dbReference>
<dbReference type="PROSITE" id="PS50969">
    <property type="entry name" value="FCP1"/>
    <property type="match status" value="1"/>
</dbReference>
<keyword evidence="1" id="KW-0653">Protein transport</keyword>
<comment type="subunit">
    <text evidence="1">Component of the TIM23 complex.</text>
</comment>
<evidence type="ECO:0000313" key="3">
    <source>
        <dbReference type="Proteomes" id="UP000504610"/>
    </source>
</evidence>
<comment type="similarity">
    <text evidence="1">Belongs to the TIM50 family.</text>
</comment>
<organism evidence="3 4">
    <name type="scientific">Raphanus sativus</name>
    <name type="common">Radish</name>
    <name type="synonym">Raphanus raphanistrum var. sativus</name>
    <dbReference type="NCBI Taxonomy" id="3726"/>
    <lineage>
        <taxon>Eukaryota</taxon>
        <taxon>Viridiplantae</taxon>
        <taxon>Streptophyta</taxon>
        <taxon>Embryophyta</taxon>
        <taxon>Tracheophyta</taxon>
        <taxon>Spermatophyta</taxon>
        <taxon>Magnoliopsida</taxon>
        <taxon>eudicotyledons</taxon>
        <taxon>Gunneridae</taxon>
        <taxon>Pentapetalae</taxon>
        <taxon>rosids</taxon>
        <taxon>malvids</taxon>
        <taxon>Brassicales</taxon>
        <taxon>Brassicaceae</taxon>
        <taxon>Brassiceae</taxon>
        <taxon>Raphanus</taxon>
    </lineage>
</organism>
<gene>
    <name evidence="4" type="primary">LOC108850972</name>
</gene>
<reference evidence="4" key="2">
    <citation type="submission" date="2025-08" db="UniProtKB">
        <authorList>
            <consortium name="RefSeq"/>
        </authorList>
    </citation>
    <scope>IDENTIFICATION</scope>
    <source>
        <tissue evidence="4">Leaf</tissue>
    </source>
</reference>
<evidence type="ECO:0000256" key="1">
    <source>
        <dbReference type="RuleBase" id="RU365079"/>
    </source>
</evidence>
<reference evidence="3" key="1">
    <citation type="journal article" date="2019" name="Database">
        <title>The radish genome database (RadishGD): an integrated information resource for radish genomics.</title>
        <authorList>
            <person name="Yu H.J."/>
            <person name="Baek S."/>
            <person name="Lee Y.J."/>
            <person name="Cho A."/>
            <person name="Mun J.H."/>
        </authorList>
    </citation>
    <scope>NUCLEOTIDE SEQUENCE [LARGE SCALE GENOMIC DNA]</scope>
    <source>
        <strain evidence="3">cv. WK10039</strain>
    </source>
</reference>
<keyword evidence="1" id="KW-0813">Transport</keyword>
<keyword evidence="1" id="KW-0496">Mitochondrion</keyword>
<dbReference type="AlphaFoldDB" id="A0A6J0N5Z7"/>
<feature type="domain" description="FCP1 homology" evidence="2">
    <location>
        <begin position="43"/>
        <end position="200"/>
    </location>
</feature>
<keyword evidence="1" id="KW-0809">Transit peptide</keyword>
<dbReference type="GeneID" id="108850972"/>
<keyword evidence="3" id="KW-1185">Reference proteome</keyword>
<dbReference type="RefSeq" id="XP_018479914.1">
    <property type="nucleotide sequence ID" value="XM_018624412.1"/>
</dbReference>
<comment type="subcellular location">
    <subcellularLocation>
        <location evidence="1">Mitochondrion inner membrane</location>
        <topology evidence="1">Single-pass membrane protein</topology>
    </subcellularLocation>
</comment>
<accession>A0A6J0N5Z7</accession>
<proteinExistence type="inferred from homology"/>
<keyword evidence="1" id="KW-0811">Translocation</keyword>
<dbReference type="SUPFAM" id="SSF56784">
    <property type="entry name" value="HAD-like"/>
    <property type="match status" value="1"/>
</dbReference>
<evidence type="ECO:0000259" key="2">
    <source>
        <dbReference type="PROSITE" id="PS50969"/>
    </source>
</evidence>
<dbReference type="InterPro" id="IPR036412">
    <property type="entry name" value="HAD-like_sf"/>
</dbReference>
<dbReference type="InterPro" id="IPR004274">
    <property type="entry name" value="FCP1_dom"/>
</dbReference>
<name>A0A6J0N5Z7_RAPSA</name>
<comment type="function">
    <text evidence="1">Essential component of the TIM23 complex, a complex that mediates the translocation of transit peptide-containing proteins across the mitochondrial inner membrane.</text>
</comment>